<evidence type="ECO:0000256" key="2">
    <source>
        <dbReference type="ARBA" id="ARBA00004613"/>
    </source>
</evidence>
<dbReference type="GO" id="GO:0046872">
    <property type="term" value="F:metal ion binding"/>
    <property type="evidence" value="ECO:0007669"/>
    <property type="project" value="UniProtKB-UniRule"/>
</dbReference>
<keyword evidence="4" id="KW-0964">Secreted</keyword>
<evidence type="ECO:0000256" key="4">
    <source>
        <dbReference type="ARBA" id="ARBA00022525"/>
    </source>
</evidence>
<dbReference type="PROSITE" id="PS52012">
    <property type="entry name" value="CFEM"/>
    <property type="match status" value="1"/>
</dbReference>
<comment type="caution">
    <text evidence="9">Lacks conserved residue(s) required for the propagation of feature annotation.</text>
</comment>
<dbReference type="VEuPathDB" id="FungiDB:MAPG_04748"/>
<dbReference type="OrthoDB" id="3767534at2759"/>
<accession>A0A0C4DXJ4</accession>
<dbReference type="Proteomes" id="UP000011715">
    <property type="component" value="Unassembled WGS sequence"/>
</dbReference>
<reference evidence="13" key="5">
    <citation type="submission" date="2015-06" db="UniProtKB">
        <authorList>
            <consortium name="EnsemblFungi"/>
        </authorList>
    </citation>
    <scope>IDENTIFICATION</scope>
    <source>
        <strain evidence="13">ATCC 64411</strain>
    </source>
</reference>
<dbReference type="EMBL" id="ADBL01001111">
    <property type="status" value="NOT_ANNOTATED_CDS"/>
    <property type="molecule type" value="Genomic_DNA"/>
</dbReference>
<comment type="subcellular location">
    <subcellularLocation>
        <location evidence="1">Membrane</location>
        <topology evidence="1">Lipid-anchor</topology>
        <topology evidence="1">GPI-anchor</topology>
    </subcellularLocation>
    <subcellularLocation>
        <location evidence="2">Secreted</location>
    </subcellularLocation>
</comment>
<feature type="disulfide bond" evidence="9">
    <location>
        <begin position="251"/>
        <end position="258"/>
    </location>
</feature>
<feature type="region of interest" description="Disordered" evidence="10">
    <location>
        <begin position="42"/>
        <end position="81"/>
    </location>
</feature>
<keyword evidence="9" id="KW-0349">Heme</keyword>
<dbReference type="EnsemblFungi" id="MAPG_04748T0">
    <property type="protein sequence ID" value="MAPG_04748T0"/>
    <property type="gene ID" value="MAPG_04748"/>
</dbReference>
<dbReference type="GO" id="GO:0005576">
    <property type="term" value="C:extracellular region"/>
    <property type="evidence" value="ECO:0007669"/>
    <property type="project" value="UniProtKB-SubCell"/>
</dbReference>
<reference evidence="12" key="2">
    <citation type="submission" date="2010-05" db="EMBL/GenBank/DDBJ databases">
        <title>The Genome Sequence of Magnaporthe poae strain ATCC 64411.</title>
        <authorList>
            <consortium name="The Broad Institute Genome Sequencing Platform"/>
            <consortium name="Broad Institute Genome Sequencing Center for Infectious Disease"/>
            <person name="Ma L.-J."/>
            <person name="Dead R."/>
            <person name="Young S."/>
            <person name="Zeng Q."/>
            <person name="Koehrsen M."/>
            <person name="Alvarado L."/>
            <person name="Berlin A."/>
            <person name="Chapman S.B."/>
            <person name="Chen Z."/>
            <person name="Freedman E."/>
            <person name="Gellesch M."/>
            <person name="Goldberg J."/>
            <person name="Griggs A."/>
            <person name="Gujja S."/>
            <person name="Heilman E.R."/>
            <person name="Heiman D."/>
            <person name="Hepburn T."/>
            <person name="Howarth C."/>
            <person name="Jen D."/>
            <person name="Larson L."/>
            <person name="Mehta T."/>
            <person name="Neiman D."/>
            <person name="Pearson M."/>
            <person name="Roberts A."/>
            <person name="Saif S."/>
            <person name="Shea T."/>
            <person name="Shenoy N."/>
            <person name="Sisk P."/>
            <person name="Stolte C."/>
            <person name="Sykes S."/>
            <person name="Walk T."/>
            <person name="White J."/>
            <person name="Yandava C."/>
            <person name="Haas B."/>
            <person name="Nusbaum C."/>
            <person name="Birren B."/>
        </authorList>
    </citation>
    <scope>NUCLEOTIDE SEQUENCE</scope>
    <source>
        <strain evidence="12">ATCC 64411</strain>
    </source>
</reference>
<evidence type="ECO:0000313" key="13">
    <source>
        <dbReference type="EnsemblFungi" id="MAPG_04748T0"/>
    </source>
</evidence>
<keyword evidence="14" id="KW-1185">Reference proteome</keyword>
<evidence type="ECO:0000259" key="11">
    <source>
        <dbReference type="PROSITE" id="PS52012"/>
    </source>
</evidence>
<dbReference type="eggNOG" id="ENOG502RVN5">
    <property type="taxonomic scope" value="Eukaryota"/>
</dbReference>
<feature type="domain" description="CFEM" evidence="11">
    <location>
        <begin position="209"/>
        <end position="311"/>
    </location>
</feature>
<keyword evidence="5" id="KW-0336">GPI-anchor</keyword>
<keyword evidence="5" id="KW-0325">Glycoprotein</keyword>
<keyword evidence="8" id="KW-0449">Lipoprotein</keyword>
<evidence type="ECO:0000256" key="6">
    <source>
        <dbReference type="ARBA" id="ARBA00022729"/>
    </source>
</evidence>
<dbReference type="AlphaFoldDB" id="A0A0C4DXJ4"/>
<feature type="binding site" description="axial binding residue" evidence="9">
    <location>
        <position position="255"/>
    </location>
    <ligand>
        <name>heme</name>
        <dbReference type="ChEBI" id="CHEBI:30413"/>
    </ligand>
    <ligandPart>
        <name>Fe</name>
        <dbReference type="ChEBI" id="CHEBI:18248"/>
    </ligandPart>
</feature>
<evidence type="ECO:0000313" key="12">
    <source>
        <dbReference type="EMBL" id="KLU85728.1"/>
    </source>
</evidence>
<dbReference type="SMART" id="SM00747">
    <property type="entry name" value="CFEM"/>
    <property type="match status" value="1"/>
</dbReference>
<dbReference type="EMBL" id="ADBL01001110">
    <property type="status" value="NOT_ANNOTATED_CDS"/>
    <property type="molecule type" value="Genomic_DNA"/>
</dbReference>
<dbReference type="STRING" id="644358.A0A0C4DXJ4"/>
<evidence type="ECO:0000256" key="8">
    <source>
        <dbReference type="ARBA" id="ARBA00023288"/>
    </source>
</evidence>
<reference evidence="14" key="1">
    <citation type="submission" date="2010-05" db="EMBL/GenBank/DDBJ databases">
        <title>The genome sequence of Magnaporthe poae strain ATCC 64411.</title>
        <authorList>
            <person name="Ma L.-J."/>
            <person name="Dead R."/>
            <person name="Young S."/>
            <person name="Zeng Q."/>
            <person name="Koehrsen M."/>
            <person name="Alvarado L."/>
            <person name="Berlin A."/>
            <person name="Chapman S.B."/>
            <person name="Chen Z."/>
            <person name="Freedman E."/>
            <person name="Gellesch M."/>
            <person name="Goldberg J."/>
            <person name="Griggs A."/>
            <person name="Gujja S."/>
            <person name="Heilman E.R."/>
            <person name="Heiman D."/>
            <person name="Hepburn T."/>
            <person name="Howarth C."/>
            <person name="Jen D."/>
            <person name="Larson L."/>
            <person name="Mehta T."/>
            <person name="Neiman D."/>
            <person name="Pearson M."/>
            <person name="Roberts A."/>
            <person name="Saif S."/>
            <person name="Shea T."/>
            <person name="Shenoy N."/>
            <person name="Sisk P."/>
            <person name="Stolte C."/>
            <person name="Sykes S."/>
            <person name="Walk T."/>
            <person name="White J."/>
            <person name="Yandava C."/>
            <person name="Haas B."/>
            <person name="Nusbaum C."/>
            <person name="Birren B."/>
        </authorList>
    </citation>
    <scope>NUCLEOTIDE SEQUENCE [LARGE SCALE GENOMIC DNA]</scope>
    <source>
        <strain evidence="14">ATCC 64411 / 73-15</strain>
    </source>
</reference>
<dbReference type="InterPro" id="IPR008427">
    <property type="entry name" value="Extracellular_membr_CFEM_dom"/>
</dbReference>
<protein>
    <recommendedName>
        <fullName evidence="11">CFEM domain-containing protein</fullName>
    </recommendedName>
</protein>
<keyword evidence="9" id="KW-0479">Metal-binding</keyword>
<evidence type="ECO:0000256" key="10">
    <source>
        <dbReference type="SAM" id="MobiDB-lite"/>
    </source>
</evidence>
<keyword evidence="9" id="KW-0408">Iron</keyword>
<reference evidence="12" key="3">
    <citation type="submission" date="2011-03" db="EMBL/GenBank/DDBJ databases">
        <title>Annotation of Magnaporthe poae ATCC 64411.</title>
        <authorList>
            <person name="Ma L.-J."/>
            <person name="Dead R."/>
            <person name="Young S.K."/>
            <person name="Zeng Q."/>
            <person name="Gargeya S."/>
            <person name="Fitzgerald M."/>
            <person name="Haas B."/>
            <person name="Abouelleil A."/>
            <person name="Alvarado L."/>
            <person name="Arachchi H.M."/>
            <person name="Berlin A."/>
            <person name="Brown A."/>
            <person name="Chapman S.B."/>
            <person name="Chen Z."/>
            <person name="Dunbar C."/>
            <person name="Freedman E."/>
            <person name="Gearin G."/>
            <person name="Gellesch M."/>
            <person name="Goldberg J."/>
            <person name="Griggs A."/>
            <person name="Gujja S."/>
            <person name="Heiman D."/>
            <person name="Howarth C."/>
            <person name="Larson L."/>
            <person name="Lui A."/>
            <person name="MacDonald P.J.P."/>
            <person name="Mehta T."/>
            <person name="Montmayeur A."/>
            <person name="Murphy C."/>
            <person name="Neiman D."/>
            <person name="Pearson M."/>
            <person name="Priest M."/>
            <person name="Roberts A."/>
            <person name="Saif S."/>
            <person name="Shea T."/>
            <person name="Shenoy N."/>
            <person name="Sisk P."/>
            <person name="Stolte C."/>
            <person name="Sykes S."/>
            <person name="Yandava C."/>
            <person name="Wortman J."/>
            <person name="Nusbaum C."/>
            <person name="Birren B."/>
        </authorList>
    </citation>
    <scope>NUCLEOTIDE SEQUENCE</scope>
    <source>
        <strain evidence="12">ATCC 64411</strain>
    </source>
</reference>
<dbReference type="Pfam" id="PF05730">
    <property type="entry name" value="CFEM"/>
    <property type="match status" value="1"/>
</dbReference>
<evidence type="ECO:0000256" key="3">
    <source>
        <dbReference type="ARBA" id="ARBA00010031"/>
    </source>
</evidence>
<gene>
    <name evidence="12" type="ORF">MAPG_04748</name>
</gene>
<proteinExistence type="inferred from homology"/>
<dbReference type="EMBL" id="GL876968">
    <property type="protein sequence ID" value="KLU85728.1"/>
    <property type="molecule type" value="Genomic_DNA"/>
</dbReference>
<evidence type="ECO:0000256" key="1">
    <source>
        <dbReference type="ARBA" id="ARBA00004589"/>
    </source>
</evidence>
<sequence length="311" mass="33037">MRDSHLLSLALLPPTHRTRTRPPISRFVDILKVAANVPQKRHYWPGQARPPMLPQGSTGPDDSQPRPRNPPIHVKTIESGGGEGALEATSCISRAPCTDIWVVTPFMSAVPPHYLPIQYKYASCLCALSGSKTSLTSSIGPGLDRLAIPAHTSVPYARLKQDARYVEQQKKTSSLSFSHTRPNLCRVKLHLYAHPPSQPKGKMKFSTSIVAASVAAFAGVAAAEDCVALALKVIPSCAQTCFLTGAPTIGCQGTDFQCQCKNQPKLMAAVEGCVQKSCPPESYQAVIDGGSKSTPAVGVMAGVLGLAAMAL</sequence>
<dbReference type="GO" id="GO:0098552">
    <property type="term" value="C:side of membrane"/>
    <property type="evidence" value="ECO:0007669"/>
    <property type="project" value="UniProtKB-KW"/>
</dbReference>
<evidence type="ECO:0000256" key="5">
    <source>
        <dbReference type="ARBA" id="ARBA00022622"/>
    </source>
</evidence>
<comment type="similarity">
    <text evidence="3">Belongs to the RBT5 family.</text>
</comment>
<organism evidence="13 14">
    <name type="scientific">Magnaporthiopsis poae (strain ATCC 64411 / 73-15)</name>
    <name type="common">Kentucky bluegrass fungus</name>
    <name type="synonym">Magnaporthe poae</name>
    <dbReference type="NCBI Taxonomy" id="644358"/>
    <lineage>
        <taxon>Eukaryota</taxon>
        <taxon>Fungi</taxon>
        <taxon>Dikarya</taxon>
        <taxon>Ascomycota</taxon>
        <taxon>Pezizomycotina</taxon>
        <taxon>Sordariomycetes</taxon>
        <taxon>Sordariomycetidae</taxon>
        <taxon>Magnaporthales</taxon>
        <taxon>Magnaporthaceae</taxon>
        <taxon>Magnaporthiopsis</taxon>
    </lineage>
</organism>
<name>A0A0C4DXJ4_MAGP6</name>
<evidence type="ECO:0000256" key="9">
    <source>
        <dbReference type="PROSITE-ProRule" id="PRU01356"/>
    </source>
</evidence>
<keyword evidence="7 9" id="KW-1015">Disulfide bond</keyword>
<keyword evidence="5" id="KW-0472">Membrane</keyword>
<evidence type="ECO:0000313" key="14">
    <source>
        <dbReference type="Proteomes" id="UP000011715"/>
    </source>
</evidence>
<keyword evidence="6" id="KW-0732">Signal</keyword>
<evidence type="ECO:0000256" key="7">
    <source>
        <dbReference type="ARBA" id="ARBA00023157"/>
    </source>
</evidence>
<reference evidence="13" key="4">
    <citation type="journal article" date="2015" name="G3 (Bethesda)">
        <title>Genome sequences of three phytopathogenic species of the Magnaporthaceae family of fungi.</title>
        <authorList>
            <person name="Okagaki L.H."/>
            <person name="Nunes C.C."/>
            <person name="Sailsbery J."/>
            <person name="Clay B."/>
            <person name="Brown D."/>
            <person name="John T."/>
            <person name="Oh Y."/>
            <person name="Young N."/>
            <person name="Fitzgerald M."/>
            <person name="Haas B.J."/>
            <person name="Zeng Q."/>
            <person name="Young S."/>
            <person name="Adiconis X."/>
            <person name="Fan L."/>
            <person name="Levin J.Z."/>
            <person name="Mitchell T.K."/>
            <person name="Okubara P.A."/>
            <person name="Farman M.L."/>
            <person name="Kohn L.M."/>
            <person name="Birren B."/>
            <person name="Ma L.-J."/>
            <person name="Dean R.A."/>
        </authorList>
    </citation>
    <scope>NUCLEOTIDE SEQUENCE</scope>
    <source>
        <strain evidence="13">ATCC 64411 / 73-15</strain>
    </source>
</reference>